<organism evidence="6 7">
    <name type="scientific">Deinococcus aerius</name>
    <dbReference type="NCBI Taxonomy" id="200253"/>
    <lineage>
        <taxon>Bacteria</taxon>
        <taxon>Thermotogati</taxon>
        <taxon>Deinococcota</taxon>
        <taxon>Deinococci</taxon>
        <taxon>Deinococcales</taxon>
        <taxon>Deinococcaceae</taxon>
        <taxon>Deinococcus</taxon>
    </lineage>
</organism>
<dbReference type="CDD" id="cd05239">
    <property type="entry name" value="GDP_FS_SDR_e"/>
    <property type="match status" value="1"/>
</dbReference>
<gene>
    <name evidence="6" type="ORF">DAERI_080013</name>
</gene>
<dbReference type="OrthoDB" id="9811425at2"/>
<reference evidence="7" key="1">
    <citation type="submission" date="2018-01" db="EMBL/GenBank/DDBJ databases">
        <title>Draft Genome Sequence of the Radioresistant Bacterium Deinococcus aerius TR0125, Isolated from the Higher Atmosphere above Japan.</title>
        <authorList>
            <person name="Satoh K."/>
            <person name="Arai H."/>
            <person name="Sanzen T."/>
            <person name="Kawaguchi Y."/>
            <person name="Hayashi H."/>
            <person name="Yokobori S."/>
            <person name="Yamagishi A."/>
            <person name="Oono Y."/>
            <person name="Narumi I."/>
        </authorList>
    </citation>
    <scope>NUCLEOTIDE SEQUENCE [LARGE SCALE GENOMIC DNA]</scope>
    <source>
        <strain evidence="7">TR0125</strain>
    </source>
</reference>
<dbReference type="RefSeq" id="WP_103129614.1">
    <property type="nucleotide sequence ID" value="NZ_BFAG01000008.1"/>
</dbReference>
<accession>A0A2I9CW75</accession>
<evidence type="ECO:0000313" key="7">
    <source>
        <dbReference type="Proteomes" id="UP000236569"/>
    </source>
</evidence>
<dbReference type="GO" id="GO:0016853">
    <property type="term" value="F:isomerase activity"/>
    <property type="evidence" value="ECO:0007669"/>
    <property type="project" value="UniProtKB-KW"/>
</dbReference>
<dbReference type="GO" id="GO:0050577">
    <property type="term" value="F:GDP-L-fucose synthase activity"/>
    <property type="evidence" value="ECO:0007669"/>
    <property type="project" value="TreeGrafter"/>
</dbReference>
<dbReference type="Gene3D" id="3.40.50.720">
    <property type="entry name" value="NAD(P)-binding Rossmann-like Domain"/>
    <property type="match status" value="1"/>
</dbReference>
<keyword evidence="4" id="KW-0413">Isomerase</keyword>
<dbReference type="InterPro" id="IPR028614">
    <property type="entry name" value="GDP_fucose/colitose_synth"/>
</dbReference>
<evidence type="ECO:0000313" key="6">
    <source>
        <dbReference type="EMBL" id="GBF06222.1"/>
    </source>
</evidence>
<dbReference type="InterPro" id="IPR036291">
    <property type="entry name" value="NAD(P)-bd_dom_sf"/>
</dbReference>
<evidence type="ECO:0000256" key="2">
    <source>
        <dbReference type="ARBA" id="ARBA00022857"/>
    </source>
</evidence>
<evidence type="ECO:0000256" key="1">
    <source>
        <dbReference type="ARBA" id="ARBA00005959"/>
    </source>
</evidence>
<dbReference type="Proteomes" id="UP000236569">
    <property type="component" value="Unassembled WGS sequence"/>
</dbReference>
<name>A0A2I9CW75_9DEIO</name>
<protein>
    <submittedName>
        <fullName evidence="6">GDP-L-fucose synthase</fullName>
    </submittedName>
</protein>
<keyword evidence="3" id="KW-0560">Oxidoreductase</keyword>
<evidence type="ECO:0000256" key="3">
    <source>
        <dbReference type="ARBA" id="ARBA00023002"/>
    </source>
</evidence>
<evidence type="ECO:0000259" key="5">
    <source>
        <dbReference type="Pfam" id="PF01370"/>
    </source>
</evidence>
<dbReference type="EMBL" id="BFAG01000008">
    <property type="protein sequence ID" value="GBF06222.1"/>
    <property type="molecule type" value="Genomic_DNA"/>
</dbReference>
<evidence type="ECO:0000256" key="4">
    <source>
        <dbReference type="ARBA" id="ARBA00023235"/>
    </source>
</evidence>
<keyword evidence="2" id="KW-0521">NADP</keyword>
<dbReference type="AlphaFoldDB" id="A0A2I9CW75"/>
<dbReference type="PANTHER" id="PTHR43238">
    <property type="entry name" value="GDP-L-FUCOSE SYNTHASE"/>
    <property type="match status" value="1"/>
</dbReference>
<comment type="caution">
    <text evidence="6">The sequence shown here is derived from an EMBL/GenBank/DDBJ whole genome shotgun (WGS) entry which is preliminary data.</text>
</comment>
<dbReference type="Gene3D" id="3.90.25.10">
    <property type="entry name" value="UDP-galactose 4-epimerase, domain 1"/>
    <property type="match status" value="1"/>
</dbReference>
<dbReference type="SUPFAM" id="SSF51735">
    <property type="entry name" value="NAD(P)-binding Rossmann-fold domains"/>
    <property type="match status" value="1"/>
</dbReference>
<dbReference type="PANTHER" id="PTHR43238:SF1">
    <property type="entry name" value="GDP-L-FUCOSE SYNTHASE"/>
    <property type="match status" value="1"/>
</dbReference>
<feature type="domain" description="NAD-dependent epimerase/dehydratase" evidence="5">
    <location>
        <begin position="11"/>
        <end position="240"/>
    </location>
</feature>
<dbReference type="InterPro" id="IPR001509">
    <property type="entry name" value="Epimerase_deHydtase"/>
</dbReference>
<proteinExistence type="inferred from homology"/>
<sequence>MSLPTDAKIFVAEHTGFVGQALVRKLQQLGYHNVTTRADYELDLREKDDVNAFFEKELPDYVFLSSVKVTGSITDSIYPAQWLRDNLMVMTNTIHAAYLYDVEKLVCIDCSSTYADVGALPLNVSYLQAELIEETQRVCQVVSQTTTELCDSYRRQYGCDFVSAVFSSLYGPSSSGDLHRSSVVLALLREMLHAKELGRPSVRWPGGGVWQRDLLHVDDMADACLFLANHVSEPGAVHVGYGRPCTLTDLAAAVKAVVGYDGAFEVDPRAPLLPARGAFSRDMLRARGWTPGTSLHAGINQTYHWYLQHRPFASFG</sequence>
<dbReference type="Pfam" id="PF01370">
    <property type="entry name" value="Epimerase"/>
    <property type="match status" value="1"/>
</dbReference>
<keyword evidence="7" id="KW-1185">Reference proteome</keyword>
<comment type="similarity">
    <text evidence="1">Belongs to the NAD(P)-dependent epimerase/dehydratase family. Fucose synthase subfamily.</text>
</comment>